<evidence type="ECO:0000313" key="2">
    <source>
        <dbReference type="Proteomes" id="UP000317650"/>
    </source>
</evidence>
<name>A0A4S8JZK3_MUSBA</name>
<protein>
    <submittedName>
        <fullName evidence="1">Uncharacterized protein</fullName>
    </submittedName>
</protein>
<accession>A0A4S8JZK3</accession>
<dbReference type="AlphaFoldDB" id="A0A4S8JZK3"/>
<evidence type="ECO:0000313" key="1">
    <source>
        <dbReference type="EMBL" id="THU67841.1"/>
    </source>
</evidence>
<proteinExistence type="predicted"/>
<sequence>MLPLVCGPPRTIGGSPIGAQPCGPVTLSTVTHESHQGNAASGVRASNLALRQPCKCSLWCAGLQFGVTSAVQMLPLVCGPPRTIGDSLIGAQPWGPVTLSTVTHESHQGNAASGVRASDLALRQPCNFPVTGSFSSLHSWFHRFDSASQRRSDPQETTPWVWGSDPVLASDGGVIRVLGSETNIDWERFCLLFHSTLRIMCAQQQGSFHQLKSKPASALIEWYR</sequence>
<organism evidence="1 2">
    <name type="scientific">Musa balbisiana</name>
    <name type="common">Banana</name>
    <dbReference type="NCBI Taxonomy" id="52838"/>
    <lineage>
        <taxon>Eukaryota</taxon>
        <taxon>Viridiplantae</taxon>
        <taxon>Streptophyta</taxon>
        <taxon>Embryophyta</taxon>
        <taxon>Tracheophyta</taxon>
        <taxon>Spermatophyta</taxon>
        <taxon>Magnoliopsida</taxon>
        <taxon>Liliopsida</taxon>
        <taxon>Zingiberales</taxon>
        <taxon>Musaceae</taxon>
        <taxon>Musa</taxon>
    </lineage>
</organism>
<dbReference type="Proteomes" id="UP000317650">
    <property type="component" value="Chromosome 5"/>
</dbReference>
<gene>
    <name evidence="1" type="ORF">C4D60_Mb05t28940</name>
</gene>
<keyword evidence="2" id="KW-1185">Reference proteome</keyword>
<comment type="caution">
    <text evidence="1">The sequence shown here is derived from an EMBL/GenBank/DDBJ whole genome shotgun (WGS) entry which is preliminary data.</text>
</comment>
<reference evidence="1 2" key="1">
    <citation type="journal article" date="2019" name="Nat. Plants">
        <title>Genome sequencing of Musa balbisiana reveals subgenome evolution and function divergence in polyploid bananas.</title>
        <authorList>
            <person name="Yao X."/>
        </authorList>
    </citation>
    <scope>NUCLEOTIDE SEQUENCE [LARGE SCALE GENOMIC DNA]</scope>
    <source>
        <strain evidence="2">cv. DH-PKW</strain>
        <tissue evidence="1">Leaves</tissue>
    </source>
</reference>
<dbReference type="EMBL" id="PYDT01000003">
    <property type="protein sequence ID" value="THU67841.1"/>
    <property type="molecule type" value="Genomic_DNA"/>
</dbReference>